<dbReference type="GO" id="GO:0008784">
    <property type="term" value="F:alanine racemase activity"/>
    <property type="evidence" value="ECO:0007669"/>
    <property type="project" value="UniProtKB-EC"/>
</dbReference>
<dbReference type="SUPFAM" id="SSF50621">
    <property type="entry name" value="Alanine racemase C-terminal domain-like"/>
    <property type="match status" value="1"/>
</dbReference>
<dbReference type="NCBIfam" id="TIGR00492">
    <property type="entry name" value="alr"/>
    <property type="match status" value="1"/>
</dbReference>
<proteinExistence type="inferred from homology"/>
<dbReference type="Proteomes" id="UP001210678">
    <property type="component" value="Unassembled WGS sequence"/>
</dbReference>
<feature type="active site" description="Proton acceptor; specific for L-alanine" evidence="8">
    <location>
        <position position="254"/>
    </location>
</feature>
<evidence type="ECO:0000256" key="3">
    <source>
        <dbReference type="ARBA" id="ARBA00007880"/>
    </source>
</evidence>
<keyword evidence="6 8" id="KW-0413">Isomerase</keyword>
<keyword evidence="5 8" id="KW-0663">Pyridoxal phosphate</keyword>
<comment type="cofactor">
    <cofactor evidence="2 8">
        <name>pyridoxal 5'-phosphate</name>
        <dbReference type="ChEBI" id="CHEBI:597326"/>
    </cofactor>
</comment>
<dbReference type="CDD" id="cd06827">
    <property type="entry name" value="PLPDE_III_AR_proteobact"/>
    <property type="match status" value="1"/>
</dbReference>
<comment type="pathway">
    <text evidence="7 8">Amino-acid biosynthesis; D-alanine biosynthesis; D-alanine from L-alanine: step 1/1.</text>
</comment>
<evidence type="ECO:0000313" key="11">
    <source>
        <dbReference type="Proteomes" id="UP001210678"/>
    </source>
</evidence>
<dbReference type="RefSeq" id="WP_272139080.1">
    <property type="nucleotide sequence ID" value="NZ_JAQLOI010000003.1"/>
</dbReference>
<organism evidence="10 11">
    <name type="scientific">Vibrio algarum</name>
    <dbReference type="NCBI Taxonomy" id="3020714"/>
    <lineage>
        <taxon>Bacteria</taxon>
        <taxon>Pseudomonadati</taxon>
        <taxon>Pseudomonadota</taxon>
        <taxon>Gammaproteobacteria</taxon>
        <taxon>Vibrionales</taxon>
        <taxon>Vibrionaceae</taxon>
        <taxon>Vibrio</taxon>
    </lineage>
</organism>
<evidence type="ECO:0000256" key="5">
    <source>
        <dbReference type="ARBA" id="ARBA00022898"/>
    </source>
</evidence>
<dbReference type="InterPro" id="IPR001608">
    <property type="entry name" value="Ala_racemase_N"/>
</dbReference>
<dbReference type="Pfam" id="PF01168">
    <property type="entry name" value="Ala_racemase_N"/>
    <property type="match status" value="1"/>
</dbReference>
<dbReference type="PANTHER" id="PTHR30511:SF4">
    <property type="entry name" value="ALANINE RACEMASE, BIOSYNTHETIC"/>
    <property type="match status" value="1"/>
</dbReference>
<dbReference type="HAMAP" id="MF_01201">
    <property type="entry name" value="Ala_racemase"/>
    <property type="match status" value="1"/>
</dbReference>
<evidence type="ECO:0000256" key="1">
    <source>
        <dbReference type="ARBA" id="ARBA00000316"/>
    </source>
</evidence>
<dbReference type="Gene3D" id="2.40.37.10">
    <property type="entry name" value="Lyase, Ornithine Decarboxylase, Chain A, domain 1"/>
    <property type="match status" value="1"/>
</dbReference>
<evidence type="ECO:0000256" key="4">
    <source>
        <dbReference type="ARBA" id="ARBA00013089"/>
    </source>
</evidence>
<protein>
    <recommendedName>
        <fullName evidence="4 8">Alanine racemase</fullName>
        <ecNumber evidence="4 8">5.1.1.1</ecNumber>
    </recommendedName>
</protein>
<dbReference type="PANTHER" id="PTHR30511">
    <property type="entry name" value="ALANINE RACEMASE"/>
    <property type="match status" value="1"/>
</dbReference>
<evidence type="ECO:0000256" key="7">
    <source>
        <dbReference type="ARBA" id="ARBA00037912"/>
    </source>
</evidence>
<feature type="active site" description="Proton acceptor; specific for D-alanine" evidence="8">
    <location>
        <position position="34"/>
    </location>
</feature>
<evidence type="ECO:0000259" key="9">
    <source>
        <dbReference type="SMART" id="SM01005"/>
    </source>
</evidence>
<dbReference type="SUPFAM" id="SSF51419">
    <property type="entry name" value="PLP-binding barrel"/>
    <property type="match status" value="1"/>
</dbReference>
<keyword evidence="11" id="KW-1185">Reference proteome</keyword>
<dbReference type="EC" id="5.1.1.1" evidence="4 8"/>
<dbReference type="EMBL" id="JAQLOI010000003">
    <property type="protein sequence ID" value="MDB1125401.1"/>
    <property type="molecule type" value="Genomic_DNA"/>
</dbReference>
<reference evidence="10 11" key="1">
    <citation type="submission" date="2023-01" db="EMBL/GenBank/DDBJ databases">
        <title>Vibrio sp. KJ40-1 sp.nov, isolated from marine algae.</title>
        <authorList>
            <person name="Butt M."/>
            <person name="Kim J.M.J."/>
            <person name="Jeon C.O.C."/>
        </authorList>
    </citation>
    <scope>NUCLEOTIDE SEQUENCE [LARGE SCALE GENOMIC DNA]</scope>
    <source>
        <strain evidence="10 11">KJ40-1</strain>
    </source>
</reference>
<name>A0ABT4YV20_9VIBR</name>
<dbReference type="InterPro" id="IPR011079">
    <property type="entry name" value="Ala_racemase_C"/>
</dbReference>
<dbReference type="PRINTS" id="PR00992">
    <property type="entry name" value="ALARACEMASE"/>
</dbReference>
<evidence type="ECO:0000256" key="2">
    <source>
        <dbReference type="ARBA" id="ARBA00001933"/>
    </source>
</evidence>
<dbReference type="Gene3D" id="3.20.20.10">
    <property type="entry name" value="Alanine racemase"/>
    <property type="match status" value="1"/>
</dbReference>
<evidence type="ECO:0000313" key="10">
    <source>
        <dbReference type="EMBL" id="MDB1125401.1"/>
    </source>
</evidence>
<dbReference type="InterPro" id="IPR000821">
    <property type="entry name" value="Ala_racemase"/>
</dbReference>
<evidence type="ECO:0000256" key="6">
    <source>
        <dbReference type="ARBA" id="ARBA00023235"/>
    </source>
</evidence>
<feature type="binding site" evidence="8">
    <location>
        <position position="129"/>
    </location>
    <ligand>
        <name>substrate</name>
    </ligand>
</feature>
<dbReference type="SMART" id="SM01005">
    <property type="entry name" value="Ala_racemase_C"/>
    <property type="match status" value="1"/>
</dbReference>
<comment type="similarity">
    <text evidence="3 8">Belongs to the alanine racemase family.</text>
</comment>
<dbReference type="InterPro" id="IPR029066">
    <property type="entry name" value="PLP-binding_barrel"/>
</dbReference>
<dbReference type="InterPro" id="IPR009006">
    <property type="entry name" value="Ala_racemase/Decarboxylase_C"/>
</dbReference>
<gene>
    <name evidence="10" type="primary">alr</name>
    <name evidence="10" type="ORF">PGX00_17785</name>
</gene>
<evidence type="ECO:0000256" key="8">
    <source>
        <dbReference type="HAMAP-Rule" id="MF_01201"/>
    </source>
</evidence>
<comment type="catalytic activity">
    <reaction evidence="1 8">
        <text>L-alanine = D-alanine</text>
        <dbReference type="Rhea" id="RHEA:20249"/>
        <dbReference type="ChEBI" id="CHEBI:57416"/>
        <dbReference type="ChEBI" id="CHEBI:57972"/>
        <dbReference type="EC" id="5.1.1.1"/>
    </reaction>
</comment>
<feature type="modified residue" description="N6-(pyridoxal phosphate)lysine" evidence="8">
    <location>
        <position position="34"/>
    </location>
</feature>
<sequence>MVTAEAIIHLPSIQHNYRYLKSLCGDNPLIAVIKGDAYGHSARDVALALPDADMFAVARIEEAIELRESGVDTEILLLEGCFCLEDLQLASRYQFQLVIHHLSQLEQFENTALDKPISVWLKLDTGMHRVGIQSDEVEYFAKRIARSTNIEGELNFLSHFSCADDLLSQKTQQQISNFSNLTDAYKGKKSIANSAGLLFWPNSHYDVARSGIALYGISPVEDHTGAELNLKPVMTLKTRLISVREHQKSQPVGYGEMWHSTQDTSIGVIAMGYGDGYPRLAPEGTPVWINGRQVPIVGRVSMDMITVDLGSESQDKIGDDVELWGSQLPIEKVAKAIGTIPYELTIKLTQRVVKTFVGL</sequence>
<feature type="domain" description="Alanine racemase C-terminal" evidence="9">
    <location>
        <begin position="233"/>
        <end position="357"/>
    </location>
</feature>
<dbReference type="Pfam" id="PF00842">
    <property type="entry name" value="Ala_racemase_C"/>
    <property type="match status" value="1"/>
</dbReference>
<comment type="function">
    <text evidence="8">Catalyzes the interconversion of L-alanine and D-alanine. May also act on other amino acids.</text>
</comment>
<feature type="binding site" evidence="8">
    <location>
        <position position="302"/>
    </location>
    <ligand>
        <name>substrate</name>
    </ligand>
</feature>
<accession>A0ABT4YV20</accession>
<comment type="caution">
    <text evidence="10">The sequence shown here is derived from an EMBL/GenBank/DDBJ whole genome shotgun (WGS) entry which is preliminary data.</text>
</comment>